<reference evidence="1 2" key="1">
    <citation type="submission" date="2017-07" db="EMBL/GenBank/DDBJ databases">
        <title>Phylogenetic study on the rhizospheric bacterium Ochrobactrum sp. A44.</title>
        <authorList>
            <person name="Krzyzanowska D.M."/>
            <person name="Ossowicki A."/>
            <person name="Rajewska M."/>
            <person name="Maciag T."/>
            <person name="Kaczynski Z."/>
            <person name="Czerwicka M."/>
            <person name="Jafra S."/>
        </authorList>
    </citation>
    <scope>NUCLEOTIDE SEQUENCE [LARGE SCALE GENOMIC DNA]</scope>
    <source>
        <strain evidence="1 2">A44</strain>
    </source>
</reference>
<dbReference type="Proteomes" id="UP000215256">
    <property type="component" value="Chromosome 1"/>
</dbReference>
<protein>
    <submittedName>
        <fullName evidence="1">Uncharacterized protein</fullName>
    </submittedName>
</protein>
<evidence type="ECO:0000313" key="1">
    <source>
        <dbReference type="EMBL" id="ASV87060.1"/>
    </source>
</evidence>
<dbReference type="KEGG" id="och:CES85_1301"/>
<sequence>MCGIGALLTYRANKCKPCDHYTAKDCIKASPEKREPAFWRCGEQIIGASPTNLP</sequence>
<organism evidence="1 2">
    <name type="scientific">Ochrobactrum quorumnocens</name>
    <dbReference type="NCBI Taxonomy" id="271865"/>
    <lineage>
        <taxon>Bacteria</taxon>
        <taxon>Pseudomonadati</taxon>
        <taxon>Pseudomonadota</taxon>
        <taxon>Alphaproteobacteria</taxon>
        <taxon>Hyphomicrobiales</taxon>
        <taxon>Brucellaceae</taxon>
        <taxon>Brucella/Ochrobactrum group</taxon>
        <taxon>Ochrobactrum</taxon>
    </lineage>
</organism>
<accession>A0A248UKJ5</accession>
<name>A0A248UKJ5_9HYPH</name>
<gene>
    <name evidence="1" type="ORF">CES85_1301</name>
</gene>
<proteinExistence type="predicted"/>
<evidence type="ECO:0000313" key="2">
    <source>
        <dbReference type="Proteomes" id="UP000215256"/>
    </source>
</evidence>
<dbReference type="AlphaFoldDB" id="A0A248UKJ5"/>
<dbReference type="EMBL" id="CP022604">
    <property type="protein sequence ID" value="ASV87060.1"/>
    <property type="molecule type" value="Genomic_DNA"/>
</dbReference>